<keyword evidence="1" id="KW-0812">Transmembrane</keyword>
<dbReference type="AlphaFoldDB" id="A0A914D9D5"/>
<evidence type="ECO:0000313" key="3">
    <source>
        <dbReference type="WBParaSite" id="ACRNAN_scaffold2078.g22671.t1"/>
    </source>
</evidence>
<reference evidence="3" key="1">
    <citation type="submission" date="2022-11" db="UniProtKB">
        <authorList>
            <consortium name="WormBaseParasite"/>
        </authorList>
    </citation>
    <scope>IDENTIFICATION</scope>
</reference>
<keyword evidence="2" id="KW-1185">Reference proteome</keyword>
<protein>
    <submittedName>
        <fullName evidence="3">Uncharacterized protein</fullName>
    </submittedName>
</protein>
<evidence type="ECO:0000256" key="1">
    <source>
        <dbReference type="SAM" id="Phobius"/>
    </source>
</evidence>
<name>A0A914D9D5_9BILA</name>
<keyword evidence="1" id="KW-0472">Membrane</keyword>
<feature type="transmembrane region" description="Helical" evidence="1">
    <location>
        <begin position="20"/>
        <end position="38"/>
    </location>
</feature>
<organism evidence="2 3">
    <name type="scientific">Acrobeloides nanus</name>
    <dbReference type="NCBI Taxonomy" id="290746"/>
    <lineage>
        <taxon>Eukaryota</taxon>
        <taxon>Metazoa</taxon>
        <taxon>Ecdysozoa</taxon>
        <taxon>Nematoda</taxon>
        <taxon>Chromadorea</taxon>
        <taxon>Rhabditida</taxon>
        <taxon>Tylenchina</taxon>
        <taxon>Cephalobomorpha</taxon>
        <taxon>Cephaloboidea</taxon>
        <taxon>Cephalobidae</taxon>
        <taxon>Acrobeloides</taxon>
    </lineage>
</organism>
<keyword evidence="1" id="KW-1133">Transmembrane helix</keyword>
<dbReference type="WBParaSite" id="ACRNAN_scaffold2078.g22671.t1">
    <property type="protein sequence ID" value="ACRNAN_scaffold2078.g22671.t1"/>
    <property type="gene ID" value="ACRNAN_scaffold2078.g22671"/>
</dbReference>
<proteinExistence type="predicted"/>
<evidence type="ECO:0000313" key="2">
    <source>
        <dbReference type="Proteomes" id="UP000887540"/>
    </source>
</evidence>
<accession>A0A914D9D5</accession>
<sequence>MVETSQDWFVNFDDDVHSKFWRSLLSWMSVIFMNLLIANEVICAILAYILGRYGIFFFILAYVLGRFVPI</sequence>
<dbReference type="Proteomes" id="UP000887540">
    <property type="component" value="Unplaced"/>
</dbReference>
<feature type="transmembrane region" description="Helical" evidence="1">
    <location>
        <begin position="45"/>
        <end position="64"/>
    </location>
</feature>